<dbReference type="RefSeq" id="WP_103126780.1">
    <property type="nucleotide sequence ID" value="NZ_DF978446.1"/>
</dbReference>
<dbReference type="InterPro" id="IPR002716">
    <property type="entry name" value="PIN_dom"/>
</dbReference>
<evidence type="ECO:0000259" key="1">
    <source>
        <dbReference type="Pfam" id="PF01850"/>
    </source>
</evidence>
<organism evidence="2 3">
    <name type="scientific">Nostoc cycadae WK-1</name>
    <dbReference type="NCBI Taxonomy" id="1861711"/>
    <lineage>
        <taxon>Bacteria</taxon>
        <taxon>Bacillati</taxon>
        <taxon>Cyanobacteriota</taxon>
        <taxon>Cyanophyceae</taxon>
        <taxon>Nostocales</taxon>
        <taxon>Nostocaceae</taxon>
        <taxon>Nostoc</taxon>
    </lineage>
</organism>
<protein>
    <submittedName>
        <fullName evidence="2">PilT-like protein</fullName>
    </submittedName>
</protein>
<feature type="domain" description="PIN" evidence="1">
    <location>
        <begin position="12"/>
        <end position="135"/>
    </location>
</feature>
<dbReference type="EMBL" id="BDGE01000102">
    <property type="protein sequence ID" value="GBE95336.1"/>
    <property type="molecule type" value="Genomic_DNA"/>
</dbReference>
<dbReference type="Gene3D" id="3.40.50.1010">
    <property type="entry name" value="5'-nuclease"/>
    <property type="match status" value="1"/>
</dbReference>
<gene>
    <name evidence="2" type="ORF">NCWK1_5122</name>
</gene>
<dbReference type="CDD" id="cd09874">
    <property type="entry name" value="PIN_MT3492-like"/>
    <property type="match status" value="1"/>
</dbReference>
<keyword evidence="3" id="KW-1185">Reference proteome</keyword>
<comment type="caution">
    <text evidence="2">The sequence shown here is derived from an EMBL/GenBank/DDBJ whole genome shotgun (WGS) entry which is preliminary data.</text>
</comment>
<dbReference type="Proteomes" id="UP000236527">
    <property type="component" value="Unassembled WGS sequence"/>
</dbReference>
<accession>A0A2H6LQA3</accession>
<dbReference type="SUPFAM" id="SSF88723">
    <property type="entry name" value="PIN domain-like"/>
    <property type="match status" value="1"/>
</dbReference>
<evidence type="ECO:0000313" key="2">
    <source>
        <dbReference type="EMBL" id="GBE95336.1"/>
    </source>
</evidence>
<dbReference type="Pfam" id="PF01850">
    <property type="entry name" value="PIN"/>
    <property type="match status" value="1"/>
</dbReference>
<dbReference type="InterPro" id="IPR029060">
    <property type="entry name" value="PIN-like_dom_sf"/>
</dbReference>
<name>A0A2H6LQA3_9NOSO</name>
<dbReference type="AlphaFoldDB" id="A0A2H6LQA3"/>
<proteinExistence type="predicted"/>
<evidence type="ECO:0000313" key="3">
    <source>
        <dbReference type="Proteomes" id="UP000236527"/>
    </source>
</evidence>
<reference evidence="3" key="1">
    <citation type="journal article" date="2018" name="Genome Announc.">
        <title>Draft Genome Sequence of the Nitrogen-Fixing and Hormogonia-Inducing Cyanobacterium Nostoc cycadae Strain WK-1, Isolated from the Coralloid Roots of Cycas revoluta.</title>
        <authorList>
            <person name="Kanesaki Y."/>
            <person name="Hirose M."/>
            <person name="Hirose Y."/>
            <person name="Fujisawa T."/>
            <person name="Nakamura Y."/>
            <person name="Watanabe S."/>
            <person name="Matsunaga S."/>
            <person name="Uchida H."/>
            <person name="Murakami A."/>
        </authorList>
    </citation>
    <scope>NUCLEOTIDE SEQUENCE [LARGE SCALE GENOMIC DNA]</scope>
    <source>
        <strain evidence="3">WK-1</strain>
    </source>
</reference>
<sequence>MGQLTFSNADRIYIDTVTIIYAVEQTPIYGMLLNPLWNNLQTGNLEVFTSELTLMETLVIPMRNSDIFLINAYERLLQSPQIQLVPISQAILKDAARLRAITPSLRTPDAIHLATATALGCTQFLTNDRQLRTVSNLFIVILDEVLAS</sequence>